<gene>
    <name evidence="2" type="ORF">TCIL3000_0_24700</name>
</gene>
<feature type="region of interest" description="Disordered" evidence="1">
    <location>
        <begin position="228"/>
        <end position="255"/>
    </location>
</feature>
<evidence type="ECO:0000313" key="3">
    <source>
        <dbReference type="Proteomes" id="UP000000702"/>
    </source>
</evidence>
<dbReference type="EMBL" id="CAEQ01002800">
    <property type="protein sequence ID" value="CCD17684.1"/>
    <property type="molecule type" value="Genomic_DNA"/>
</dbReference>
<keyword evidence="3" id="KW-1185">Reference proteome</keyword>
<evidence type="ECO:0000313" key="2">
    <source>
        <dbReference type="EMBL" id="CCD17684.1"/>
    </source>
</evidence>
<sequence>MPDSQTILRDWANGCLDDLESLDDLRGGQLSSRFHGFSQEARSGVLLSRLLFYLALPRYQNTAAASKNPVTQRETSRRTNYVEQRRRLLARERVQLDAPFPTYADCFGDMLSLAPVSRMTILLQFAKELISSAGQVGDELVQKHLSRIYDLTLKSIEFTPSPPVSQVDLHEVVDAHALACGDKGAVLTLIALLYVRFSHPFNHKAKQSAMVEREAMLFLLSKGTYKLSQDQNTGESSAAPGEDNNSEENEPEDDGKTLARQFLTQLEDDEQSPWQLFLKHCQPLINTMAHPYILRGNFWPSTAFDSPGLAYMLGSLGLALQRSLQEHRWHIILSCLVPIRTYSGLSRGMFTGGRGSSAALQVGLDRTGDWVFPDELSCIKSALQSREEAIRTAIKEGVLKCKGGWSEEEWQKMGYFVAKDKEKLLKSFETCSFDLMQLFLRRARLSHSCAMPVIDIGNWRLLLADINIVTPDKPDASLLDMSHVTDIFFRVMSSLAETDAAVKEPDSRDENYSSMPLPHYSEEMYYPEFIAALVLLVHDMYPAVYTSEDDKDKEPTITWIGDALTDFNFRQIVPPQTSESMVRPANAMAAIRGNAQAEEVLLRHNKVLQAIHTTYSKDVFGVVGMEKEQVVQMLRDSALTSHEISSSVVSEVFKACCVSKKVEDLCSEGKRREQDARPRDVATIRRRGNVSIVDPSVEGTSASRTKEISVLLYDGFLEFLCVICHFQLPNPLIPFDRRLERFLCRSVFRPLAHRSEAVAAVVSQHMHQLGPRAAEP</sequence>
<accession>F9WK23</accession>
<dbReference type="AlphaFoldDB" id="F9WK23"/>
<organism evidence="2 3">
    <name type="scientific">Trypanosoma congolense (strain IL3000)</name>
    <dbReference type="NCBI Taxonomy" id="1068625"/>
    <lineage>
        <taxon>Eukaryota</taxon>
        <taxon>Discoba</taxon>
        <taxon>Euglenozoa</taxon>
        <taxon>Kinetoplastea</taxon>
        <taxon>Metakinetoplastina</taxon>
        <taxon>Trypanosomatida</taxon>
        <taxon>Trypanosomatidae</taxon>
        <taxon>Trypanosoma</taxon>
        <taxon>Nannomonas</taxon>
    </lineage>
</organism>
<protein>
    <submittedName>
        <fullName evidence="2">WGS project CAEQ00000000 data, annotated contig 977</fullName>
    </submittedName>
</protein>
<evidence type="ECO:0000256" key="1">
    <source>
        <dbReference type="SAM" id="MobiDB-lite"/>
    </source>
</evidence>
<comment type="caution">
    <text evidence="2">The sequence shown here is derived from an EMBL/GenBank/DDBJ whole genome shotgun (WGS) entry which is preliminary data.</text>
</comment>
<dbReference type="Proteomes" id="UP000000702">
    <property type="component" value="Unassembled WGS sequence"/>
</dbReference>
<proteinExistence type="predicted"/>
<dbReference type="VEuPathDB" id="TriTrypDB:TcIL3000_0_24700"/>
<name>F9WK23_TRYCI</name>
<feature type="compositionally biased region" description="Acidic residues" evidence="1">
    <location>
        <begin position="244"/>
        <end position="253"/>
    </location>
</feature>
<reference evidence="3" key="1">
    <citation type="submission" date="2011-07" db="EMBL/GenBank/DDBJ databases">
        <title>Divergent evolution of antigenic variation in African trypanosomes.</title>
        <authorList>
            <person name="Jackson A.P."/>
            <person name="Berry A."/>
            <person name="Allison H.C."/>
            <person name="Burton P."/>
            <person name="Anderson J."/>
            <person name="Aslett M."/>
            <person name="Brown R."/>
            <person name="Corton N."/>
            <person name="Harris D."/>
            <person name="Hauser H."/>
            <person name="Gamble J."/>
            <person name="Gilderthorp R."/>
            <person name="McQuillan J."/>
            <person name="Quail M.A."/>
            <person name="Sanders M."/>
            <person name="Van Tonder A."/>
            <person name="Ginger M.L."/>
            <person name="Donelson J.E."/>
            <person name="Field M.C."/>
            <person name="Barry J.D."/>
            <person name="Berriman M."/>
            <person name="Hertz-Fowler C."/>
        </authorList>
    </citation>
    <scope>NUCLEOTIDE SEQUENCE [LARGE SCALE GENOMIC DNA]</scope>
    <source>
        <strain evidence="3">IL3000</strain>
    </source>
</reference>
<dbReference type="OMA" id="TMAHPYI"/>
<reference evidence="2 3" key="2">
    <citation type="journal article" date="2012" name="Proc. Natl. Acad. Sci. U.S.A.">
        <title>Antigenic diversity is generated by distinct evolutionary mechanisms in African trypanosome species.</title>
        <authorList>
            <person name="Jackson A.P."/>
            <person name="Berry A."/>
            <person name="Aslett M."/>
            <person name="Allison H.C."/>
            <person name="Burton P."/>
            <person name="Vavrova-Anderson J."/>
            <person name="Brown R."/>
            <person name="Browne H."/>
            <person name="Corton N."/>
            <person name="Hauser H."/>
            <person name="Gamble J."/>
            <person name="Gilderthorp R."/>
            <person name="Marcello L."/>
            <person name="McQuillan J."/>
            <person name="Otto T.D."/>
            <person name="Quail M.A."/>
            <person name="Sanders M.J."/>
            <person name="van Tonder A."/>
            <person name="Ginger M.L."/>
            <person name="Field M.C."/>
            <person name="Barry J.D."/>
            <person name="Hertz-Fowler C."/>
            <person name="Berriman M."/>
        </authorList>
    </citation>
    <scope>NUCLEOTIDE SEQUENCE [LARGE SCALE GENOMIC DNA]</scope>
    <source>
        <strain evidence="2 3">IL3000</strain>
    </source>
</reference>